<dbReference type="GO" id="GO:0046486">
    <property type="term" value="P:glycerolipid metabolic process"/>
    <property type="evidence" value="ECO:0007669"/>
    <property type="project" value="UniProtKB-ARBA"/>
</dbReference>
<dbReference type="GO" id="GO:0016020">
    <property type="term" value="C:membrane"/>
    <property type="evidence" value="ECO:0007669"/>
    <property type="project" value="TreeGrafter"/>
</dbReference>
<sequence length="325" mass="35449">MSANRQVNLLCIDGGGIRGLSALLIIRKLMEFIDSDNPPKPCDHFDMIGGTGTGGLIAVMLGRLEMTVDECIDQYVALHSSIIHDVGVFGIRSGYDRLALEDTVKQIMRSKDFAADTLLENPDKSGCKCSLLTLQNFVTVTSAGSTTSSVLASYYRQRGAAELLKTTTILQAIVATCAIPALGIPVAIGPSGRTFHSGETGINNPVFVTWEEAHGLFCDLKDEHLESRLNCFVSVGCGVRPLQSSGQDTSACIQTFSNMAYEADETSKRFVYSRPHLLDLGLYFRFSAVGINEIDLSTIQYKTHIMQTTDHYIDGKDVQDSMLRC</sequence>
<dbReference type="AlphaFoldDB" id="A0A9P4MHN9"/>
<dbReference type="Pfam" id="PF01734">
    <property type="entry name" value="Patatin"/>
    <property type="match status" value="1"/>
</dbReference>
<dbReference type="InterPro" id="IPR016035">
    <property type="entry name" value="Acyl_Trfase/lysoPLipase"/>
</dbReference>
<dbReference type="Proteomes" id="UP000799439">
    <property type="component" value="Unassembled WGS sequence"/>
</dbReference>
<dbReference type="GO" id="GO:0019369">
    <property type="term" value="P:arachidonate metabolic process"/>
    <property type="evidence" value="ECO:0007669"/>
    <property type="project" value="TreeGrafter"/>
</dbReference>
<evidence type="ECO:0000313" key="7">
    <source>
        <dbReference type="Proteomes" id="UP000799439"/>
    </source>
</evidence>
<name>A0A9P4MHN9_9PEZI</name>
<accession>A0A9P4MHN9</accession>
<dbReference type="PANTHER" id="PTHR24185:SF1">
    <property type="entry name" value="CALCIUM-INDEPENDENT PHOSPHOLIPASE A2-GAMMA"/>
    <property type="match status" value="1"/>
</dbReference>
<dbReference type="OrthoDB" id="1658288at2759"/>
<dbReference type="GO" id="GO:0016042">
    <property type="term" value="P:lipid catabolic process"/>
    <property type="evidence" value="ECO:0007669"/>
    <property type="project" value="UniProtKB-KW"/>
</dbReference>
<evidence type="ECO:0000256" key="3">
    <source>
        <dbReference type="ARBA" id="ARBA00023098"/>
    </source>
</evidence>
<comment type="caution">
    <text evidence="6">The sequence shown here is derived from an EMBL/GenBank/DDBJ whole genome shotgun (WGS) entry which is preliminary data.</text>
</comment>
<proteinExistence type="predicted"/>
<dbReference type="GO" id="GO:0047499">
    <property type="term" value="F:calcium-independent phospholipase A2 activity"/>
    <property type="evidence" value="ECO:0007669"/>
    <property type="project" value="TreeGrafter"/>
</dbReference>
<feature type="non-terminal residue" evidence="6">
    <location>
        <position position="325"/>
    </location>
</feature>
<feature type="domain" description="PNPLA" evidence="5">
    <location>
        <begin position="10"/>
        <end position="210"/>
    </location>
</feature>
<keyword evidence="2" id="KW-0442">Lipid degradation</keyword>
<feature type="short sequence motif" description="GXGXXG" evidence="4">
    <location>
        <begin position="14"/>
        <end position="19"/>
    </location>
</feature>
<dbReference type="Gene3D" id="3.40.1090.10">
    <property type="entry name" value="Cytosolic phospholipase A2 catalytic domain"/>
    <property type="match status" value="1"/>
</dbReference>
<dbReference type="SUPFAM" id="SSF52151">
    <property type="entry name" value="FabD/lysophospholipase-like"/>
    <property type="match status" value="1"/>
</dbReference>
<reference evidence="6" key="1">
    <citation type="journal article" date="2020" name="Stud. Mycol.">
        <title>101 Dothideomycetes genomes: a test case for predicting lifestyles and emergence of pathogens.</title>
        <authorList>
            <person name="Haridas S."/>
            <person name="Albert R."/>
            <person name="Binder M."/>
            <person name="Bloem J."/>
            <person name="Labutti K."/>
            <person name="Salamov A."/>
            <person name="Andreopoulos B."/>
            <person name="Baker S."/>
            <person name="Barry K."/>
            <person name="Bills G."/>
            <person name="Bluhm B."/>
            <person name="Cannon C."/>
            <person name="Castanera R."/>
            <person name="Culley D."/>
            <person name="Daum C."/>
            <person name="Ezra D."/>
            <person name="Gonzalez J."/>
            <person name="Henrissat B."/>
            <person name="Kuo A."/>
            <person name="Liang C."/>
            <person name="Lipzen A."/>
            <person name="Lutzoni F."/>
            <person name="Magnuson J."/>
            <person name="Mondo S."/>
            <person name="Nolan M."/>
            <person name="Ohm R."/>
            <person name="Pangilinan J."/>
            <person name="Park H.-J."/>
            <person name="Ramirez L."/>
            <person name="Alfaro M."/>
            <person name="Sun H."/>
            <person name="Tritt A."/>
            <person name="Yoshinaga Y."/>
            <person name="Zwiers L.-H."/>
            <person name="Turgeon B."/>
            <person name="Goodwin S."/>
            <person name="Spatafora J."/>
            <person name="Crous P."/>
            <person name="Grigoriev I."/>
        </authorList>
    </citation>
    <scope>NUCLEOTIDE SEQUENCE</scope>
    <source>
        <strain evidence="6">CBS 260.36</strain>
    </source>
</reference>
<keyword evidence="3" id="KW-0443">Lipid metabolism</keyword>
<keyword evidence="1" id="KW-0378">Hydrolase</keyword>
<gene>
    <name evidence="6" type="ORF">K461DRAFT_233529</name>
</gene>
<dbReference type="EMBL" id="ML996094">
    <property type="protein sequence ID" value="KAF2148076.1"/>
    <property type="molecule type" value="Genomic_DNA"/>
</dbReference>
<keyword evidence="7" id="KW-1185">Reference proteome</keyword>
<evidence type="ECO:0000259" key="5">
    <source>
        <dbReference type="PROSITE" id="PS51635"/>
    </source>
</evidence>
<protein>
    <submittedName>
        <fullName evidence="6">Phospholipase, patatin family protein</fullName>
    </submittedName>
</protein>
<evidence type="ECO:0000313" key="6">
    <source>
        <dbReference type="EMBL" id="KAF2148076.1"/>
    </source>
</evidence>
<comment type="caution">
    <text evidence="4">Lacks conserved residue(s) required for the propagation of feature annotation.</text>
</comment>
<dbReference type="InterPro" id="IPR002641">
    <property type="entry name" value="PNPLA_dom"/>
</dbReference>
<dbReference type="PROSITE" id="PS51635">
    <property type="entry name" value="PNPLA"/>
    <property type="match status" value="1"/>
</dbReference>
<evidence type="ECO:0000256" key="2">
    <source>
        <dbReference type="ARBA" id="ARBA00022963"/>
    </source>
</evidence>
<evidence type="ECO:0000256" key="1">
    <source>
        <dbReference type="ARBA" id="ARBA00022801"/>
    </source>
</evidence>
<dbReference type="PANTHER" id="PTHR24185">
    <property type="entry name" value="CALCIUM-INDEPENDENT PHOSPHOLIPASE A2-GAMMA"/>
    <property type="match status" value="1"/>
</dbReference>
<evidence type="ECO:0000256" key="4">
    <source>
        <dbReference type="PROSITE-ProRule" id="PRU01161"/>
    </source>
</evidence>
<organism evidence="6 7">
    <name type="scientific">Myriangium duriaei CBS 260.36</name>
    <dbReference type="NCBI Taxonomy" id="1168546"/>
    <lineage>
        <taxon>Eukaryota</taxon>
        <taxon>Fungi</taxon>
        <taxon>Dikarya</taxon>
        <taxon>Ascomycota</taxon>
        <taxon>Pezizomycotina</taxon>
        <taxon>Dothideomycetes</taxon>
        <taxon>Dothideomycetidae</taxon>
        <taxon>Myriangiales</taxon>
        <taxon>Myriangiaceae</taxon>
        <taxon>Myriangium</taxon>
    </lineage>
</organism>